<gene>
    <name evidence="2" type="primary">ORC3</name>
    <name evidence="2" type="ORF">OHK93_007657</name>
</gene>
<dbReference type="InterPro" id="IPR040855">
    <property type="entry name" value="ORC_WH_C"/>
</dbReference>
<dbReference type="GO" id="GO:0031261">
    <property type="term" value="C:DNA replication preinitiation complex"/>
    <property type="evidence" value="ECO:0007669"/>
    <property type="project" value="TreeGrafter"/>
</dbReference>
<dbReference type="PANTHER" id="PTHR12748:SF0">
    <property type="entry name" value="ORIGIN RECOGNITION COMPLEX SUBUNIT 3"/>
    <property type="match status" value="1"/>
</dbReference>
<dbReference type="Pfam" id="PF18137">
    <property type="entry name" value="WHD_ORC"/>
    <property type="match status" value="1"/>
</dbReference>
<name>A0AA43QKX9_9LECA</name>
<keyword evidence="3" id="KW-1185">Reference proteome</keyword>
<reference evidence="2" key="1">
    <citation type="journal article" date="2023" name="Genome Biol. Evol.">
        <title>First Whole Genome Sequence and Flow Cytometry Genome Size Data for the Lichen-Forming Fungus Ramalina farinacea (Ascomycota).</title>
        <authorList>
            <person name="Llewellyn T."/>
            <person name="Mian S."/>
            <person name="Hill R."/>
            <person name="Leitch I.J."/>
            <person name="Gaya E."/>
        </authorList>
    </citation>
    <scope>NUCLEOTIDE SEQUENCE</scope>
    <source>
        <strain evidence="2">LIQ254RAFAR</strain>
    </source>
</reference>
<evidence type="ECO:0000313" key="2">
    <source>
        <dbReference type="EMBL" id="MDI1488382.1"/>
    </source>
</evidence>
<proteinExistence type="predicted"/>
<dbReference type="GO" id="GO:0005656">
    <property type="term" value="C:nuclear pre-replicative complex"/>
    <property type="evidence" value="ECO:0007669"/>
    <property type="project" value="TreeGrafter"/>
</dbReference>
<protein>
    <submittedName>
        <fullName evidence="2">Origin recognition complex subunit 3</fullName>
    </submittedName>
</protein>
<dbReference type="AlphaFoldDB" id="A0AA43QKX9"/>
<evidence type="ECO:0000259" key="1">
    <source>
        <dbReference type="Pfam" id="PF18137"/>
    </source>
</evidence>
<accession>A0AA43QKX9</accession>
<evidence type="ECO:0000313" key="3">
    <source>
        <dbReference type="Proteomes" id="UP001161017"/>
    </source>
</evidence>
<feature type="domain" description="Origin recognition complex subunit 3 winged helix C-terminal" evidence="1">
    <location>
        <begin position="149"/>
        <end position="255"/>
    </location>
</feature>
<dbReference type="InterPro" id="IPR020795">
    <property type="entry name" value="ORC3"/>
</dbReference>
<dbReference type="CDD" id="cd20704">
    <property type="entry name" value="Orc3"/>
    <property type="match status" value="1"/>
</dbReference>
<dbReference type="GO" id="GO:0005664">
    <property type="term" value="C:nuclear origin of replication recognition complex"/>
    <property type="evidence" value="ECO:0007669"/>
    <property type="project" value="InterPro"/>
</dbReference>
<comment type="caution">
    <text evidence="2">The sequence shown here is derived from an EMBL/GenBank/DDBJ whole genome shotgun (WGS) entry which is preliminary data.</text>
</comment>
<organism evidence="2 3">
    <name type="scientific">Ramalina farinacea</name>
    <dbReference type="NCBI Taxonomy" id="258253"/>
    <lineage>
        <taxon>Eukaryota</taxon>
        <taxon>Fungi</taxon>
        <taxon>Dikarya</taxon>
        <taxon>Ascomycota</taxon>
        <taxon>Pezizomycotina</taxon>
        <taxon>Lecanoromycetes</taxon>
        <taxon>OSLEUM clade</taxon>
        <taxon>Lecanoromycetidae</taxon>
        <taxon>Lecanorales</taxon>
        <taxon>Lecanorineae</taxon>
        <taxon>Ramalinaceae</taxon>
        <taxon>Ramalina</taxon>
    </lineage>
</organism>
<dbReference type="Proteomes" id="UP001161017">
    <property type="component" value="Unassembled WGS sequence"/>
</dbReference>
<dbReference type="EMBL" id="JAPUFD010000007">
    <property type="protein sequence ID" value="MDI1488382.1"/>
    <property type="molecule type" value="Genomic_DNA"/>
</dbReference>
<sequence length="258" mass="28796">MAGQLWESDSMADLLASVHKARFPSLRLLLDVLSQDENMPMAFSQHRAALGSLADGLSDDQLCDLKSGHEAQQSTLRTTIIAQKVELSQHAASLTKDEVEYTEIVDDVLKVLVTHFEDVLRDPRKIFPVEVLVYDLPSPYRDAFMPQPRSAIERALITPGDYLGRQCCDQSSGSSCHCPPSLSTIYNMYLECGNLINAADLWIAFSNSESQEIDDDEISERTALMSFERAVAELKYLGLIRGTRKKTDHVGRTSWQGL</sequence>
<dbReference type="PANTHER" id="PTHR12748">
    <property type="entry name" value="ORIGIN RECOGNITION COMPLEX SUBUNIT 3"/>
    <property type="match status" value="1"/>
</dbReference>
<dbReference type="GO" id="GO:0003688">
    <property type="term" value="F:DNA replication origin binding"/>
    <property type="evidence" value="ECO:0007669"/>
    <property type="project" value="TreeGrafter"/>
</dbReference>
<dbReference type="GO" id="GO:0006270">
    <property type="term" value="P:DNA replication initiation"/>
    <property type="evidence" value="ECO:0007669"/>
    <property type="project" value="TreeGrafter"/>
</dbReference>